<name>A0A067KGA9_JATCU</name>
<proteinExistence type="predicted"/>
<organism evidence="1 2">
    <name type="scientific">Jatropha curcas</name>
    <name type="common">Barbados nut</name>
    <dbReference type="NCBI Taxonomy" id="180498"/>
    <lineage>
        <taxon>Eukaryota</taxon>
        <taxon>Viridiplantae</taxon>
        <taxon>Streptophyta</taxon>
        <taxon>Embryophyta</taxon>
        <taxon>Tracheophyta</taxon>
        <taxon>Spermatophyta</taxon>
        <taxon>Magnoliopsida</taxon>
        <taxon>eudicotyledons</taxon>
        <taxon>Gunneridae</taxon>
        <taxon>Pentapetalae</taxon>
        <taxon>rosids</taxon>
        <taxon>fabids</taxon>
        <taxon>Malpighiales</taxon>
        <taxon>Euphorbiaceae</taxon>
        <taxon>Crotonoideae</taxon>
        <taxon>Jatropheae</taxon>
        <taxon>Jatropha</taxon>
    </lineage>
</organism>
<reference evidence="1 2" key="1">
    <citation type="journal article" date="2014" name="PLoS ONE">
        <title>Global Analysis of Gene Expression Profiles in Physic Nut (Jatropha curcas L.) Seedlings Exposed to Salt Stress.</title>
        <authorList>
            <person name="Zhang L."/>
            <person name="Zhang C."/>
            <person name="Wu P."/>
            <person name="Chen Y."/>
            <person name="Li M."/>
            <person name="Jiang H."/>
            <person name="Wu G."/>
        </authorList>
    </citation>
    <scope>NUCLEOTIDE SEQUENCE [LARGE SCALE GENOMIC DNA]</scope>
    <source>
        <strain evidence="2">cv. GZQX0401</strain>
        <tissue evidence="1">Young leaves</tissue>
    </source>
</reference>
<dbReference type="Proteomes" id="UP000027138">
    <property type="component" value="Unassembled WGS sequence"/>
</dbReference>
<keyword evidence="2" id="KW-1185">Reference proteome</keyword>
<dbReference type="EMBL" id="KK914639">
    <property type="protein sequence ID" value="KDP30879.1"/>
    <property type="molecule type" value="Genomic_DNA"/>
</dbReference>
<sequence length="84" mass="9230">MILPLGVSSAGRRTAATDCRSWWPKNRSSSDWSDFHISRLKNSEGAQIHAPFVRSASRLVGISLTFATPLPSMVSSSSRTHCRN</sequence>
<accession>A0A067KGA9</accession>
<evidence type="ECO:0000313" key="1">
    <source>
        <dbReference type="EMBL" id="KDP30879.1"/>
    </source>
</evidence>
<gene>
    <name evidence="1" type="ORF">JCGZ_16142</name>
</gene>
<evidence type="ECO:0000313" key="2">
    <source>
        <dbReference type="Proteomes" id="UP000027138"/>
    </source>
</evidence>
<protein>
    <submittedName>
        <fullName evidence="1">Uncharacterized protein</fullName>
    </submittedName>
</protein>
<dbReference type="AlphaFoldDB" id="A0A067KGA9"/>